<dbReference type="SUPFAM" id="SSF52047">
    <property type="entry name" value="RNI-like"/>
    <property type="match status" value="1"/>
</dbReference>
<sequence>MSHLRGELCISKLENMVNIQDARDADLELQWSSELDGSGNERNQMDVLDSLQPCRNLNKLCIRLYGGPEFPRWIGDALFSKMVDLRLIDCRKCTSLPCLGQLPSLKQLTIRGMDGVKKVGAEFYGETRVSAGKFFPSLESLRFYRLSEWEHWEDWSSSTESLFPCLHELRIQYCPKLIMKLPTYLPSLTKLFVHFCPKLESPLSRLPLLKELHVGECNEAVLSSGNDLTSLTKLTISGISGLIKLHEGFVQFLQGLRVLEVSECEELEYLWEDGFGSENSLSLEIRDCDQLVSLGCNLQSLGIFECDKLERLPNGWQSLTCLEELTIRGCPKLASFPDVGFPPMLRNLILDDCEGLKCLPDGMMLKTRNDSTDSNNSCVLESLKIEQCPSLEL</sequence>
<feature type="domain" description="R13L1/DRL21-like LRR repeat region" evidence="1">
    <location>
        <begin position="1"/>
        <end position="113"/>
    </location>
</feature>
<dbReference type="InterPro" id="IPR032675">
    <property type="entry name" value="LRR_dom_sf"/>
</dbReference>
<dbReference type="InterPro" id="IPR056789">
    <property type="entry name" value="LRR_R13L1-DRL21"/>
</dbReference>
<dbReference type="AlphaFoldDB" id="A0A438HXC8"/>
<evidence type="ECO:0000313" key="2">
    <source>
        <dbReference type="EMBL" id="RVW89109.1"/>
    </source>
</evidence>
<dbReference type="EMBL" id="QGNW01000167">
    <property type="protein sequence ID" value="RVW89109.1"/>
    <property type="molecule type" value="Genomic_DNA"/>
</dbReference>
<protein>
    <submittedName>
        <fullName evidence="2">Putative disease resistance RPP13-like protein 1</fullName>
    </submittedName>
</protein>
<dbReference type="Pfam" id="PF25019">
    <property type="entry name" value="LRR_R13L1-DRL21"/>
    <property type="match status" value="1"/>
</dbReference>
<dbReference type="PANTHER" id="PTHR47186">
    <property type="entry name" value="LEUCINE-RICH REPEAT-CONTAINING PROTEIN 57"/>
    <property type="match status" value="1"/>
</dbReference>
<gene>
    <name evidence="2" type="primary">RPPL1_180</name>
    <name evidence="2" type="ORF">CK203_040241</name>
</gene>
<evidence type="ECO:0000313" key="3">
    <source>
        <dbReference type="Proteomes" id="UP000288805"/>
    </source>
</evidence>
<evidence type="ECO:0000259" key="1">
    <source>
        <dbReference type="Pfam" id="PF25019"/>
    </source>
</evidence>
<comment type="caution">
    <text evidence="2">The sequence shown here is derived from an EMBL/GenBank/DDBJ whole genome shotgun (WGS) entry which is preliminary data.</text>
</comment>
<name>A0A438HXC8_VITVI</name>
<organism evidence="2 3">
    <name type="scientific">Vitis vinifera</name>
    <name type="common">Grape</name>
    <dbReference type="NCBI Taxonomy" id="29760"/>
    <lineage>
        <taxon>Eukaryota</taxon>
        <taxon>Viridiplantae</taxon>
        <taxon>Streptophyta</taxon>
        <taxon>Embryophyta</taxon>
        <taxon>Tracheophyta</taxon>
        <taxon>Spermatophyta</taxon>
        <taxon>Magnoliopsida</taxon>
        <taxon>eudicotyledons</taxon>
        <taxon>Gunneridae</taxon>
        <taxon>Pentapetalae</taxon>
        <taxon>rosids</taxon>
        <taxon>Vitales</taxon>
        <taxon>Vitaceae</taxon>
        <taxon>Viteae</taxon>
        <taxon>Vitis</taxon>
    </lineage>
</organism>
<proteinExistence type="predicted"/>
<accession>A0A438HXC8</accession>
<reference evidence="2 3" key="1">
    <citation type="journal article" date="2018" name="PLoS Genet.">
        <title>Population sequencing reveals clonal diversity and ancestral inbreeding in the grapevine cultivar Chardonnay.</title>
        <authorList>
            <person name="Roach M.J."/>
            <person name="Johnson D.L."/>
            <person name="Bohlmann J."/>
            <person name="van Vuuren H.J."/>
            <person name="Jones S.J."/>
            <person name="Pretorius I.S."/>
            <person name="Schmidt S.A."/>
            <person name="Borneman A.R."/>
        </authorList>
    </citation>
    <scope>NUCLEOTIDE SEQUENCE [LARGE SCALE GENOMIC DNA]</scope>
    <source>
        <strain evidence="3">cv. Chardonnay</strain>
        <tissue evidence="2">Leaf</tissue>
    </source>
</reference>
<dbReference type="Proteomes" id="UP000288805">
    <property type="component" value="Unassembled WGS sequence"/>
</dbReference>
<dbReference type="PANTHER" id="PTHR47186:SF3">
    <property type="entry name" value="OS09G0267800 PROTEIN"/>
    <property type="match status" value="1"/>
</dbReference>
<dbReference type="Gene3D" id="3.80.10.10">
    <property type="entry name" value="Ribonuclease Inhibitor"/>
    <property type="match status" value="2"/>
</dbReference>